<dbReference type="EMBL" id="JACRTB010000002">
    <property type="protein sequence ID" value="MBC8574979.1"/>
    <property type="molecule type" value="Genomic_DNA"/>
</dbReference>
<dbReference type="CDD" id="cd02795">
    <property type="entry name" value="CBM6-CBM35-CBM36_like"/>
    <property type="match status" value="1"/>
</dbReference>
<keyword evidence="3" id="KW-1185">Reference proteome</keyword>
<sequence>MKRIGGMLFLLVLLLFGCGPKEIVLDAPLAPGIGSGEPNDITIIAGSTVSIPLTLPELKEEPRIEVFAQPPLSAEQKEGLLLLSCGEPGRYPLTITLRAEGRRQLDVPCQVEVEPRPMKLAVLDEAGSPVESVVLPRGETAVLTLAAEEGAVFSCSAAAEDSPCGLRLEGNRLTITADRPGECGVPLRASLDGWADAEFSLPVTVSAVPAELSVPEDSLSGLVGETLALPCAIDSEGVLSVSCDPRLTASVSGGTVSFSASQPGNYQVTLTVEAPGDLPSSKTVSVLYRLPPVSLSVPGSISLNAGESVSAQVAATPGASVWVSASEGLSASISADGTLTVSASRKGSGTLTVGAQLDGYQSASAEIPVTVGTALPPASSRYADEAQEIVRLVNEERAANGLQALTYRPVLEGLAQARARESSEYWSHTRPDGRMFNSIFSDYGLHYQGEGENLFASNVLDTGLAMEEWMNSPDHRANILRGNIDGIAVGIVRGGDGDYYICQLFVTD</sequence>
<dbReference type="RefSeq" id="WP_262398672.1">
    <property type="nucleotide sequence ID" value="NZ_JACRTB010000002.1"/>
</dbReference>
<accession>A0ABR7NF93</accession>
<comment type="caution">
    <text evidence="2">The sequence shown here is derived from an EMBL/GenBank/DDBJ whole genome shotgun (WGS) entry which is preliminary data.</text>
</comment>
<dbReference type="PROSITE" id="PS51257">
    <property type="entry name" value="PROKAR_LIPOPROTEIN"/>
    <property type="match status" value="1"/>
</dbReference>
<dbReference type="Pfam" id="PF00188">
    <property type="entry name" value="CAP"/>
    <property type="match status" value="1"/>
</dbReference>
<dbReference type="Proteomes" id="UP000658131">
    <property type="component" value="Unassembled WGS sequence"/>
</dbReference>
<dbReference type="PANTHER" id="PTHR31157:SF1">
    <property type="entry name" value="SCP DOMAIN-CONTAINING PROTEIN"/>
    <property type="match status" value="1"/>
</dbReference>
<dbReference type="InterPro" id="IPR035940">
    <property type="entry name" value="CAP_sf"/>
</dbReference>
<name>A0ABR7NF93_9FIRM</name>
<protein>
    <recommendedName>
        <fullName evidence="1">SCP domain-containing protein</fullName>
    </recommendedName>
</protein>
<evidence type="ECO:0000259" key="1">
    <source>
        <dbReference type="Pfam" id="PF00188"/>
    </source>
</evidence>
<proteinExistence type="predicted"/>
<reference evidence="2 3" key="1">
    <citation type="submission" date="2020-08" db="EMBL/GenBank/DDBJ databases">
        <title>Genome public.</title>
        <authorList>
            <person name="Liu C."/>
            <person name="Sun Q."/>
        </authorList>
    </citation>
    <scope>NUCLEOTIDE SEQUENCE [LARGE SCALE GENOMIC DNA]</scope>
    <source>
        <strain evidence="2 3">BX1</strain>
    </source>
</reference>
<evidence type="ECO:0000313" key="3">
    <source>
        <dbReference type="Proteomes" id="UP000658131"/>
    </source>
</evidence>
<dbReference type="InterPro" id="IPR014044">
    <property type="entry name" value="CAP_dom"/>
</dbReference>
<dbReference type="Gene3D" id="3.40.33.10">
    <property type="entry name" value="CAP"/>
    <property type="match status" value="1"/>
</dbReference>
<evidence type="ECO:0000313" key="2">
    <source>
        <dbReference type="EMBL" id="MBC8574979.1"/>
    </source>
</evidence>
<feature type="domain" description="SCP" evidence="1">
    <location>
        <begin position="390"/>
        <end position="503"/>
    </location>
</feature>
<dbReference type="SUPFAM" id="SSF55797">
    <property type="entry name" value="PR-1-like"/>
    <property type="match status" value="1"/>
</dbReference>
<dbReference type="PANTHER" id="PTHR31157">
    <property type="entry name" value="SCP DOMAIN-CONTAINING PROTEIN"/>
    <property type="match status" value="1"/>
</dbReference>
<gene>
    <name evidence="2" type="ORF">H8717_00940</name>
</gene>
<organism evidence="2 3">
    <name type="scientific">Yanshouia hominis</name>
    <dbReference type="NCBI Taxonomy" id="2763673"/>
    <lineage>
        <taxon>Bacteria</taxon>
        <taxon>Bacillati</taxon>
        <taxon>Bacillota</taxon>
        <taxon>Clostridia</taxon>
        <taxon>Eubacteriales</taxon>
        <taxon>Oscillospiraceae</taxon>
        <taxon>Yanshouia</taxon>
    </lineage>
</organism>
<dbReference type="CDD" id="cd05379">
    <property type="entry name" value="CAP_bacterial"/>
    <property type="match status" value="1"/>
</dbReference>